<name>A0A0K6I4K9_9BURK</name>
<dbReference type="Proteomes" id="UP000183649">
    <property type="component" value="Unassembled WGS sequence"/>
</dbReference>
<sequence length="97" mass="10502">MTDQTPIAPPIPVPGFLRSAPVKAWRSPAGIWFLRSEELQVGGILRLAAEPHESRWVLYTPCDADEWAGILQGLAEGLQSMLDQAIAATPAANEKPL</sequence>
<proteinExistence type="predicted"/>
<protein>
    <submittedName>
        <fullName evidence="1">Uncharacterized protein</fullName>
    </submittedName>
</protein>
<dbReference type="EMBL" id="CYHF01000007">
    <property type="protein sequence ID" value="CUA98222.1"/>
    <property type="molecule type" value="Genomic_DNA"/>
</dbReference>
<gene>
    <name evidence="1" type="ORF">Ga0061069_10713</name>
</gene>
<keyword evidence="2" id="KW-1185">Reference proteome</keyword>
<dbReference type="STRING" id="339866.GCA_001418255_02052"/>
<dbReference type="AlphaFoldDB" id="A0A0K6I4K9"/>
<dbReference type="RefSeq" id="WP_055450932.1">
    <property type="nucleotide sequence ID" value="NZ_CYHF01000007.1"/>
</dbReference>
<evidence type="ECO:0000313" key="1">
    <source>
        <dbReference type="EMBL" id="CUA98222.1"/>
    </source>
</evidence>
<accession>A0A0K6I4K9</accession>
<evidence type="ECO:0000313" key="2">
    <source>
        <dbReference type="Proteomes" id="UP000183649"/>
    </source>
</evidence>
<reference evidence="2" key="1">
    <citation type="submission" date="2015-08" db="EMBL/GenBank/DDBJ databases">
        <authorList>
            <person name="Varghese N."/>
        </authorList>
    </citation>
    <scope>NUCLEOTIDE SEQUENCE [LARGE SCALE GENOMIC DNA]</scope>
    <source>
        <strain evidence="2">DSM 18181</strain>
    </source>
</reference>
<organism evidence="1 2">
    <name type="scientific">Thiomonas bhubaneswarensis</name>
    <dbReference type="NCBI Taxonomy" id="339866"/>
    <lineage>
        <taxon>Bacteria</taxon>
        <taxon>Pseudomonadati</taxon>
        <taxon>Pseudomonadota</taxon>
        <taxon>Betaproteobacteria</taxon>
        <taxon>Burkholderiales</taxon>
        <taxon>Thiomonas</taxon>
    </lineage>
</organism>